<reference evidence="1 2" key="1">
    <citation type="submission" date="2020-08" db="EMBL/GenBank/DDBJ databases">
        <title>Genome sequence of Diaphorobacter ruginosibacter DSM 27467T.</title>
        <authorList>
            <person name="Hyun D.-W."/>
            <person name="Bae J.-W."/>
        </authorList>
    </citation>
    <scope>NUCLEOTIDE SEQUENCE [LARGE SCALE GENOMIC DNA]</scope>
    <source>
        <strain evidence="1 2">DSM 27467</strain>
    </source>
</reference>
<accession>A0A7G9RVG7</accession>
<dbReference type="EMBL" id="CP060714">
    <property type="protein sequence ID" value="QNN59592.1"/>
    <property type="molecule type" value="Genomic_DNA"/>
</dbReference>
<evidence type="ECO:0000313" key="2">
    <source>
        <dbReference type="Proteomes" id="UP000515811"/>
    </source>
</evidence>
<protein>
    <submittedName>
        <fullName evidence="1">Heme-binding protein</fullName>
    </submittedName>
</protein>
<organism evidence="1 2">
    <name type="scientific">Diaphorobacter ruginosibacter</name>
    <dbReference type="NCBI Taxonomy" id="1715720"/>
    <lineage>
        <taxon>Bacteria</taxon>
        <taxon>Pseudomonadati</taxon>
        <taxon>Pseudomonadota</taxon>
        <taxon>Betaproteobacteria</taxon>
        <taxon>Burkholderiales</taxon>
        <taxon>Comamonadaceae</taxon>
        <taxon>Diaphorobacter</taxon>
    </lineage>
</organism>
<dbReference type="AlphaFoldDB" id="A0A7G9RVG7"/>
<dbReference type="KEGG" id="drg:H9K76_11630"/>
<dbReference type="Gene3D" id="3.30.450.150">
    <property type="entry name" value="Haem-degrading domain"/>
    <property type="match status" value="1"/>
</dbReference>
<dbReference type="PANTHER" id="PTHR34309:SF1">
    <property type="entry name" value="PROTEIN GLCG"/>
    <property type="match status" value="1"/>
</dbReference>
<dbReference type="Pfam" id="PF03928">
    <property type="entry name" value="HbpS-like"/>
    <property type="match status" value="1"/>
</dbReference>
<sequence>MQRVIDAPAALRAVQAAIRHAATLGVRVNVSVVDTASVPVSFARMAGAPLHSIDIAVDKAYTAASFGLPTGRWHAALQSHSEAVRAGLVLRPRFVAFGGGLPIVERGERIGGIGVSGGSEEQDTEIAQAGLSELGLSI</sequence>
<evidence type="ECO:0000313" key="1">
    <source>
        <dbReference type="EMBL" id="QNN59592.1"/>
    </source>
</evidence>
<dbReference type="Proteomes" id="UP000515811">
    <property type="component" value="Chromosome"/>
</dbReference>
<dbReference type="SUPFAM" id="SSF143744">
    <property type="entry name" value="GlcG-like"/>
    <property type="match status" value="1"/>
</dbReference>
<name>A0A7G9RVG7_9BURK</name>
<dbReference type="InterPro" id="IPR005624">
    <property type="entry name" value="PduO/GlcC-like"/>
</dbReference>
<dbReference type="PANTHER" id="PTHR34309">
    <property type="entry name" value="SLR1406 PROTEIN"/>
    <property type="match status" value="1"/>
</dbReference>
<dbReference type="InterPro" id="IPR038084">
    <property type="entry name" value="PduO/GlcC-like_sf"/>
</dbReference>
<proteinExistence type="predicted"/>
<dbReference type="InterPro" id="IPR052517">
    <property type="entry name" value="GlcG_carb_metab_protein"/>
</dbReference>
<gene>
    <name evidence="1" type="ORF">H9K76_11630</name>
</gene>
<keyword evidence="2" id="KW-1185">Reference proteome</keyword>